<dbReference type="Pfam" id="PF20254">
    <property type="entry name" value="DMFA2_C"/>
    <property type="match status" value="1"/>
</dbReference>
<feature type="domain" description="N,N-dimethylformamidase beta subunit-like C-terminal" evidence="1">
    <location>
        <begin position="28"/>
        <end position="106"/>
    </location>
</feature>
<comment type="caution">
    <text evidence="2">The sequence shown here is derived from an EMBL/GenBank/DDBJ whole genome shotgun (WGS) entry which is preliminary data.</text>
</comment>
<evidence type="ECO:0000313" key="3">
    <source>
        <dbReference type="Proteomes" id="UP000028725"/>
    </source>
</evidence>
<gene>
    <name evidence="2" type="ORF">DB31_8861</name>
</gene>
<proteinExistence type="predicted"/>
<dbReference type="Proteomes" id="UP000028725">
    <property type="component" value="Unassembled WGS sequence"/>
</dbReference>
<protein>
    <recommendedName>
        <fullName evidence="1">N,N-dimethylformamidase beta subunit-like C-terminal domain-containing protein</fullName>
    </recommendedName>
</protein>
<dbReference type="EMBL" id="JMCB01000009">
    <property type="protein sequence ID" value="KFE66647.1"/>
    <property type="molecule type" value="Genomic_DNA"/>
</dbReference>
<keyword evidence="3" id="KW-1185">Reference proteome</keyword>
<reference evidence="2 3" key="1">
    <citation type="submission" date="2014-04" db="EMBL/GenBank/DDBJ databases">
        <title>Genome assembly of Hyalangium minutum DSM 14724.</title>
        <authorList>
            <person name="Sharma G."/>
            <person name="Subramanian S."/>
        </authorList>
    </citation>
    <scope>NUCLEOTIDE SEQUENCE [LARGE SCALE GENOMIC DNA]</scope>
    <source>
        <strain evidence="2 3">DSM 14724</strain>
    </source>
</reference>
<accession>A0A085WG34</accession>
<dbReference type="AlphaFoldDB" id="A0A085WG34"/>
<dbReference type="InterPro" id="IPR046540">
    <property type="entry name" value="DMFA2_C"/>
</dbReference>
<dbReference type="RefSeq" id="WP_240486856.1">
    <property type="nucleotide sequence ID" value="NZ_JMCB01000009.1"/>
</dbReference>
<evidence type="ECO:0000313" key="2">
    <source>
        <dbReference type="EMBL" id="KFE66647.1"/>
    </source>
</evidence>
<evidence type="ECO:0000259" key="1">
    <source>
        <dbReference type="Pfam" id="PF20254"/>
    </source>
</evidence>
<organism evidence="2 3">
    <name type="scientific">Hyalangium minutum</name>
    <dbReference type="NCBI Taxonomy" id="394096"/>
    <lineage>
        <taxon>Bacteria</taxon>
        <taxon>Pseudomonadati</taxon>
        <taxon>Myxococcota</taxon>
        <taxon>Myxococcia</taxon>
        <taxon>Myxococcales</taxon>
        <taxon>Cystobacterineae</taxon>
        <taxon>Archangiaceae</taxon>
        <taxon>Hyalangium</taxon>
    </lineage>
</organism>
<sequence length="110" mass="11604">MTPSTQAALAGEQISVKVATREGVAVRAEVFRLGVYGGTGALKVWSGGPYTVSTASRCSSPSCPERQTFSFEVAHHWEPGLYLVKVTRADGTRSFTSIVVKAPQSDGPSS</sequence>
<name>A0A085WG34_9BACT</name>